<dbReference type="EMBL" id="LSBI01000009">
    <property type="protein sequence ID" value="OAQ81010.1"/>
    <property type="molecule type" value="Genomic_DNA"/>
</dbReference>
<evidence type="ECO:0000313" key="2">
    <source>
        <dbReference type="EMBL" id="OAQ75381.1"/>
    </source>
</evidence>
<reference evidence="2 4" key="1">
    <citation type="submission" date="2016-01" db="EMBL/GenBank/DDBJ databases">
        <title>Biosynthesis of antibiotic leucinostatins and their inhibition on Phytophthora in bio-control Purpureocillium lilacinum.</title>
        <authorList>
            <person name="Wang G."/>
            <person name="Liu Z."/>
            <person name="Lin R."/>
            <person name="Li E."/>
            <person name="Mao Z."/>
            <person name="Ling J."/>
            <person name="Yin W."/>
            <person name="Xie B."/>
        </authorList>
    </citation>
    <scope>NUCLEOTIDE SEQUENCE [LARGE SCALE GENOMIC DNA]</scope>
    <source>
        <strain evidence="2">PLBJ-1</strain>
        <strain evidence="3">PLFJ-1</strain>
    </source>
</reference>
<accession>A0A179GDC8</accession>
<sequence>MTRCLGDREAVRASIRPASLLRHAAHAAAQTPRRIPGHQGGAQSRTCCCFVQQRRLSCWYQSQARRPTSRRHPGSQSGGSGRRDAAQPTARPGPASTGPYKFLR</sequence>
<organism evidence="2 4">
    <name type="scientific">Purpureocillium lilacinum</name>
    <name type="common">Paecilomyces lilacinus</name>
    <dbReference type="NCBI Taxonomy" id="33203"/>
    <lineage>
        <taxon>Eukaryota</taxon>
        <taxon>Fungi</taxon>
        <taxon>Dikarya</taxon>
        <taxon>Ascomycota</taxon>
        <taxon>Pezizomycotina</taxon>
        <taxon>Sordariomycetes</taxon>
        <taxon>Hypocreomycetidae</taxon>
        <taxon>Hypocreales</taxon>
        <taxon>Ophiocordycipitaceae</taxon>
        <taxon>Purpureocillium</taxon>
    </lineage>
</organism>
<comment type="caution">
    <text evidence="2">The sequence shown here is derived from an EMBL/GenBank/DDBJ whole genome shotgun (WGS) entry which is preliminary data.</text>
</comment>
<proteinExistence type="predicted"/>
<dbReference type="Proteomes" id="UP000078340">
    <property type="component" value="Unassembled WGS sequence"/>
</dbReference>
<name>A0A179GDC8_PURLI</name>
<dbReference type="Proteomes" id="UP000078240">
    <property type="component" value="Unassembled WGS sequence"/>
</dbReference>
<dbReference type="EMBL" id="LSBH01000008">
    <property type="protein sequence ID" value="OAQ75381.1"/>
    <property type="molecule type" value="Genomic_DNA"/>
</dbReference>
<dbReference type="AlphaFoldDB" id="A0A179GDC8"/>
<evidence type="ECO:0000256" key="1">
    <source>
        <dbReference type="SAM" id="MobiDB-lite"/>
    </source>
</evidence>
<gene>
    <name evidence="2" type="ORF">VFPBJ_09354</name>
    <name evidence="3" type="ORF">VFPFJ_09465</name>
</gene>
<evidence type="ECO:0000313" key="4">
    <source>
        <dbReference type="Proteomes" id="UP000078240"/>
    </source>
</evidence>
<protein>
    <submittedName>
        <fullName evidence="2">Uncharacterized protein</fullName>
    </submittedName>
</protein>
<evidence type="ECO:0000313" key="3">
    <source>
        <dbReference type="EMBL" id="OAQ81010.1"/>
    </source>
</evidence>
<feature type="region of interest" description="Disordered" evidence="1">
    <location>
        <begin position="61"/>
        <end position="104"/>
    </location>
</feature>